<dbReference type="PANTHER" id="PTHR34374:SF1">
    <property type="entry name" value="LARGE RIBOSOMAL RNA SUBUNIT ACCUMULATION PROTEIN YCED HOMOLOG 1, CHLOROPLASTIC"/>
    <property type="match status" value="1"/>
</dbReference>
<evidence type="ECO:0000313" key="1">
    <source>
        <dbReference type="EMBL" id="KFI63228.1"/>
    </source>
</evidence>
<keyword evidence="2" id="KW-1185">Reference proteome</keyword>
<dbReference type="OrthoDB" id="9790372at2"/>
<dbReference type="STRING" id="1688.BCUN_1155"/>
<dbReference type="eggNOG" id="COG1399">
    <property type="taxonomic scope" value="Bacteria"/>
</dbReference>
<dbReference type="EMBL" id="JGYV01000009">
    <property type="protein sequence ID" value="KFI63228.1"/>
    <property type="molecule type" value="Genomic_DNA"/>
</dbReference>
<sequence length="206" mass="22443">MARVTYTDWTIPVAQIGSRAGQSMEIDREFPAPGGIGDRIVGVDEGAPVRVDGRFDSIVDGLIFTGTVRAPMHAVCIRCDIDLDRDLEQQVTAFFPYEDPAVGKGNGKDGKSQDEEIEVLAGEDEAEDVYPLMDNGAFADIEALLRDTFVDALPMQPLCRPDCKGLCPQCGEDLNEHPEHAHRQADIRFAGLEALKAQLEAEQGAE</sequence>
<dbReference type="AlphaFoldDB" id="A0A087AWS8"/>
<dbReference type="PANTHER" id="PTHR34374">
    <property type="entry name" value="LARGE RIBOSOMAL RNA SUBUNIT ACCUMULATION PROTEIN YCED HOMOLOG 1, CHLOROPLASTIC"/>
    <property type="match status" value="1"/>
</dbReference>
<dbReference type="Proteomes" id="UP000029067">
    <property type="component" value="Unassembled WGS sequence"/>
</dbReference>
<gene>
    <name evidence="1" type="ORF">BCUN_1155</name>
</gene>
<proteinExistence type="predicted"/>
<reference evidence="1 2" key="1">
    <citation type="submission" date="2014-03" db="EMBL/GenBank/DDBJ databases">
        <title>Genomics of Bifidobacteria.</title>
        <authorList>
            <person name="Ventura M."/>
            <person name="Milani C."/>
            <person name="Lugli G.A."/>
        </authorList>
    </citation>
    <scope>NUCLEOTIDE SEQUENCE [LARGE SCALE GENOMIC DNA]</scope>
    <source>
        <strain evidence="1 2">LMG 10738</strain>
    </source>
</reference>
<dbReference type="Pfam" id="PF02620">
    <property type="entry name" value="YceD"/>
    <property type="match status" value="1"/>
</dbReference>
<evidence type="ECO:0000313" key="2">
    <source>
        <dbReference type="Proteomes" id="UP000029067"/>
    </source>
</evidence>
<organism evidence="1 2">
    <name type="scientific">Bifidobacterium cuniculi</name>
    <dbReference type="NCBI Taxonomy" id="1688"/>
    <lineage>
        <taxon>Bacteria</taxon>
        <taxon>Bacillati</taxon>
        <taxon>Actinomycetota</taxon>
        <taxon>Actinomycetes</taxon>
        <taxon>Bifidobacteriales</taxon>
        <taxon>Bifidobacteriaceae</taxon>
        <taxon>Bifidobacterium</taxon>
    </lineage>
</organism>
<dbReference type="InterPro" id="IPR003772">
    <property type="entry name" value="YceD"/>
</dbReference>
<protein>
    <submittedName>
        <fullName evidence="1">Nucleic acid-binding protein</fullName>
    </submittedName>
</protein>
<name>A0A087AWS8_9BIFI</name>
<accession>A0A087AWS8</accession>
<dbReference type="RefSeq" id="WP_033518550.1">
    <property type="nucleotide sequence ID" value="NZ_JGYV01000009.1"/>
</dbReference>
<comment type="caution">
    <text evidence="1">The sequence shown here is derived from an EMBL/GenBank/DDBJ whole genome shotgun (WGS) entry which is preliminary data.</text>
</comment>